<feature type="compositionally biased region" description="Polar residues" evidence="2">
    <location>
        <begin position="642"/>
        <end position="659"/>
    </location>
</feature>
<comment type="caution">
    <text evidence="4">The sequence shown here is derived from an EMBL/GenBank/DDBJ whole genome shotgun (WGS) entry which is preliminary data.</text>
</comment>
<dbReference type="GO" id="GO:0005737">
    <property type="term" value="C:cytoplasm"/>
    <property type="evidence" value="ECO:0007669"/>
    <property type="project" value="TreeGrafter"/>
</dbReference>
<organism evidence="4 5">
    <name type="scientific">Circinella minor</name>
    <dbReference type="NCBI Taxonomy" id="1195481"/>
    <lineage>
        <taxon>Eukaryota</taxon>
        <taxon>Fungi</taxon>
        <taxon>Fungi incertae sedis</taxon>
        <taxon>Mucoromycota</taxon>
        <taxon>Mucoromycotina</taxon>
        <taxon>Mucoromycetes</taxon>
        <taxon>Mucorales</taxon>
        <taxon>Lichtheimiaceae</taxon>
        <taxon>Circinella</taxon>
    </lineage>
</organism>
<feature type="region of interest" description="Disordered" evidence="2">
    <location>
        <begin position="600"/>
        <end position="699"/>
    </location>
</feature>
<feature type="region of interest" description="Disordered" evidence="2">
    <location>
        <begin position="193"/>
        <end position="252"/>
    </location>
</feature>
<dbReference type="PANTHER" id="PTHR23176:SF134">
    <property type="entry name" value="RHO-TYPE GTPASE-ACTIVATING PROTEIN"/>
    <property type="match status" value="1"/>
</dbReference>
<dbReference type="PANTHER" id="PTHR23176">
    <property type="entry name" value="RHO/RAC/CDC GTPASE-ACTIVATING PROTEIN"/>
    <property type="match status" value="1"/>
</dbReference>
<feature type="compositionally biased region" description="Low complexity" evidence="2">
    <location>
        <begin position="621"/>
        <end position="630"/>
    </location>
</feature>
<feature type="compositionally biased region" description="Low complexity" evidence="2">
    <location>
        <begin position="767"/>
        <end position="788"/>
    </location>
</feature>
<evidence type="ECO:0000256" key="2">
    <source>
        <dbReference type="SAM" id="MobiDB-lite"/>
    </source>
</evidence>
<dbReference type="SUPFAM" id="SSF103657">
    <property type="entry name" value="BAR/IMD domain-like"/>
    <property type="match status" value="1"/>
</dbReference>
<dbReference type="Proteomes" id="UP000646827">
    <property type="component" value="Unassembled WGS sequence"/>
</dbReference>
<feature type="compositionally biased region" description="Basic and acidic residues" evidence="2">
    <location>
        <begin position="234"/>
        <end position="244"/>
    </location>
</feature>
<reference evidence="4 5" key="1">
    <citation type="submission" date="2020-12" db="EMBL/GenBank/DDBJ databases">
        <title>Metabolic potential, ecology and presence of endohyphal bacteria is reflected in genomic diversity of Mucoromycotina.</title>
        <authorList>
            <person name="Muszewska A."/>
            <person name="Okrasinska A."/>
            <person name="Steczkiewicz K."/>
            <person name="Drgas O."/>
            <person name="Orlowska M."/>
            <person name="Perlinska-Lenart U."/>
            <person name="Aleksandrzak-Piekarczyk T."/>
            <person name="Szatraj K."/>
            <person name="Zielenkiewicz U."/>
            <person name="Pilsyk S."/>
            <person name="Malc E."/>
            <person name="Mieczkowski P."/>
            <person name="Kruszewska J.S."/>
            <person name="Biernat P."/>
            <person name="Pawlowska J."/>
        </authorList>
    </citation>
    <scope>NUCLEOTIDE SEQUENCE [LARGE SCALE GENOMIC DNA]</scope>
    <source>
        <strain evidence="4 5">CBS 142.35</strain>
    </source>
</reference>
<accession>A0A8H7VJT1</accession>
<keyword evidence="1" id="KW-0343">GTPase activation</keyword>
<name>A0A8H7VJT1_9FUNG</name>
<dbReference type="InterPro" id="IPR000198">
    <property type="entry name" value="RhoGAP_dom"/>
</dbReference>
<evidence type="ECO:0000313" key="5">
    <source>
        <dbReference type="Proteomes" id="UP000646827"/>
    </source>
</evidence>
<evidence type="ECO:0000256" key="1">
    <source>
        <dbReference type="ARBA" id="ARBA00022468"/>
    </source>
</evidence>
<evidence type="ECO:0000259" key="3">
    <source>
        <dbReference type="PROSITE" id="PS50238"/>
    </source>
</evidence>
<dbReference type="Gene3D" id="1.10.555.10">
    <property type="entry name" value="Rho GTPase activation protein"/>
    <property type="match status" value="1"/>
</dbReference>
<dbReference type="GO" id="GO:0005096">
    <property type="term" value="F:GTPase activator activity"/>
    <property type="evidence" value="ECO:0007669"/>
    <property type="project" value="UniProtKB-KW"/>
</dbReference>
<dbReference type="GO" id="GO:0007165">
    <property type="term" value="P:signal transduction"/>
    <property type="evidence" value="ECO:0007669"/>
    <property type="project" value="InterPro"/>
</dbReference>
<dbReference type="SMART" id="SM00324">
    <property type="entry name" value="RhoGAP"/>
    <property type="match status" value="1"/>
</dbReference>
<dbReference type="PROSITE" id="PS50238">
    <property type="entry name" value="RHOGAP"/>
    <property type="match status" value="1"/>
</dbReference>
<sequence length="788" mass="89390">MARPRGKSFTQHAQQQKLQQVQQQSIVENTTISTTSTNNEPNVNVQLEYINKLIKWNLHDIDHFIEVLNARISAEETYIQSLERIEKLHPVPEPEIRYFGDARTSYYMATMQYKSSTSGMINGRRELLKTMKLQRQRLHTVRDTQENRRKKIKNILGEKNTNYLQYLLRDYVKRQQAYINKCKEIDSMEVEAEHAASQHQQQRDISSTSTVTTSTTPTVAAVASSGVGGMFDEQGPRKSSDSDHSTSSYDTSYKRRMGGLKALRNQIVNAMSSNVDPNTRVTKLKRDMVDLDREYKKSVVFMERLRRKQIETSQHAIKHSEVMLFDKSEMTKSVLHSILKVEQEMQEKESALTNTVLQATVQMDGRADVALFCNEYDKYKSHFDIPEQIQYDNYFHGTLKDVQFGISLEAYAKLNQQNVPLLIEKCIKAVEDQGGLQKEGIYRISGRQSNLDALKVDFEKDASNVNLSNYDVFTIASVIKVYLREMELPLFALPIKYRAEYSNKDDPTRLRELEYNLSELTEPHRHTLKAVIEHLARVTNHSESNKMNVQNLALIFTPAIFHDHNNAENPGEWCNDKVFSDLITHHHTLFASVEACVTEKSEQQQPRKQSINAGHFPLPANNSNNQPQQQTHALSPTKGLYANNNSNDQPVTPGSTMTLPSPIPQAATVATTNNDNNDIDTSNTNSDHQPTSNSSGLPAAVKMQLGRSDSRGKKILARKDSLNALKLSPSLLHLQKQQQQQQQQQQQKHIRKVSASTKELPPIVAQPETPEPSSSTTTTSTTSTPPVK</sequence>
<dbReference type="SUPFAM" id="SSF48350">
    <property type="entry name" value="GTPase activation domain, GAP"/>
    <property type="match status" value="1"/>
</dbReference>
<evidence type="ECO:0000313" key="4">
    <source>
        <dbReference type="EMBL" id="KAG2219113.1"/>
    </source>
</evidence>
<dbReference type="Pfam" id="PF00620">
    <property type="entry name" value="RhoGAP"/>
    <property type="match status" value="1"/>
</dbReference>
<dbReference type="InterPro" id="IPR027267">
    <property type="entry name" value="AH/BAR_dom_sf"/>
</dbReference>
<dbReference type="AlphaFoldDB" id="A0A8H7VJT1"/>
<feature type="compositionally biased region" description="Low complexity" evidence="2">
    <location>
        <begin position="197"/>
        <end position="225"/>
    </location>
</feature>
<dbReference type="OrthoDB" id="79452at2759"/>
<dbReference type="EMBL" id="JAEPRB010000194">
    <property type="protein sequence ID" value="KAG2219113.1"/>
    <property type="molecule type" value="Genomic_DNA"/>
</dbReference>
<proteinExistence type="predicted"/>
<protein>
    <recommendedName>
        <fullName evidence="3">Rho-GAP domain-containing protein</fullName>
    </recommendedName>
</protein>
<gene>
    <name evidence="4" type="ORF">INT45_009780</name>
</gene>
<feature type="compositionally biased region" description="Low complexity" evidence="2">
    <location>
        <begin position="735"/>
        <end position="747"/>
    </location>
</feature>
<feature type="compositionally biased region" description="Polar residues" evidence="2">
    <location>
        <begin position="603"/>
        <end position="612"/>
    </location>
</feature>
<dbReference type="CDD" id="cd00159">
    <property type="entry name" value="RhoGAP"/>
    <property type="match status" value="1"/>
</dbReference>
<dbReference type="Gene3D" id="1.20.1270.60">
    <property type="entry name" value="Arfaptin homology (AH) domain/BAR domain"/>
    <property type="match status" value="1"/>
</dbReference>
<feature type="region of interest" description="Disordered" evidence="2">
    <location>
        <begin position="734"/>
        <end position="788"/>
    </location>
</feature>
<keyword evidence="5" id="KW-1185">Reference proteome</keyword>
<feature type="compositionally biased region" description="Low complexity" evidence="2">
    <location>
        <begin position="671"/>
        <end position="687"/>
    </location>
</feature>
<feature type="domain" description="Rho-GAP" evidence="3">
    <location>
        <begin position="406"/>
        <end position="590"/>
    </location>
</feature>
<dbReference type="InterPro" id="IPR008936">
    <property type="entry name" value="Rho_GTPase_activation_prot"/>
</dbReference>
<dbReference type="InterPro" id="IPR050729">
    <property type="entry name" value="Rho-GAP"/>
</dbReference>